<dbReference type="SUPFAM" id="SSF52374">
    <property type="entry name" value="Nucleotidylyl transferase"/>
    <property type="match status" value="1"/>
</dbReference>
<evidence type="ECO:0000256" key="12">
    <source>
        <dbReference type="ARBA" id="ARBA00023146"/>
    </source>
</evidence>
<organism evidence="16 17">
    <name type="scientific">Diploptera punctata</name>
    <name type="common">Pacific beetle cockroach</name>
    <dbReference type="NCBI Taxonomy" id="6984"/>
    <lineage>
        <taxon>Eukaryota</taxon>
        <taxon>Metazoa</taxon>
        <taxon>Ecdysozoa</taxon>
        <taxon>Arthropoda</taxon>
        <taxon>Hexapoda</taxon>
        <taxon>Insecta</taxon>
        <taxon>Pterygota</taxon>
        <taxon>Neoptera</taxon>
        <taxon>Polyneoptera</taxon>
        <taxon>Dictyoptera</taxon>
        <taxon>Blattodea</taxon>
        <taxon>Blaberoidea</taxon>
        <taxon>Blaberidae</taxon>
        <taxon>Diplopterinae</taxon>
        <taxon>Diploptera</taxon>
    </lineage>
</organism>
<evidence type="ECO:0000256" key="10">
    <source>
        <dbReference type="ARBA" id="ARBA00022946"/>
    </source>
</evidence>
<dbReference type="GO" id="GO:0004831">
    <property type="term" value="F:tyrosine-tRNA ligase activity"/>
    <property type="evidence" value="ECO:0007669"/>
    <property type="project" value="UniProtKB-EC"/>
</dbReference>
<comment type="caution">
    <text evidence="16">The sequence shown here is derived from an EMBL/GenBank/DDBJ whole genome shotgun (WGS) entry which is preliminary data.</text>
</comment>
<dbReference type="GO" id="GO:0005829">
    <property type="term" value="C:cytosol"/>
    <property type="evidence" value="ECO:0007669"/>
    <property type="project" value="TreeGrafter"/>
</dbReference>
<keyword evidence="11" id="KW-0496">Mitochondrion</keyword>
<dbReference type="NCBIfam" id="TIGR00234">
    <property type="entry name" value="tyrS"/>
    <property type="match status" value="1"/>
</dbReference>
<dbReference type="PROSITE" id="PS00178">
    <property type="entry name" value="AA_TRNA_LIGASE_I"/>
    <property type="match status" value="1"/>
</dbReference>
<dbReference type="InterPro" id="IPR014729">
    <property type="entry name" value="Rossmann-like_a/b/a_fold"/>
</dbReference>
<comment type="subcellular location">
    <subcellularLocation>
        <location evidence="2">Mitochondrion matrix</location>
    </subcellularLocation>
</comment>
<dbReference type="Gene3D" id="1.10.240.10">
    <property type="entry name" value="Tyrosyl-Transfer RNA Synthetase"/>
    <property type="match status" value="1"/>
</dbReference>
<dbReference type="EMBL" id="JASPKZ010010673">
    <property type="protein sequence ID" value="KAJ9573884.1"/>
    <property type="molecule type" value="Genomic_DNA"/>
</dbReference>
<evidence type="ECO:0000256" key="2">
    <source>
        <dbReference type="ARBA" id="ARBA00004305"/>
    </source>
</evidence>
<keyword evidence="5 14" id="KW-0436">Ligase</keyword>
<sequence length="454" mass="51943">MWGTHILKYCIRHYTNRNMLKLHERGMYEDIFPGNSNTEVIDVLNSKPQRVYAGFDPTADSLHIGNLLVLMNLLHWQRAGHRVIALIVDVSLLIGDPSGRTTDRPVLESLFVNDNVISLKKNIEQIFDNHDKYIWRKEGDQTLPEPLIVDNLDWYSDENIVEFISKIGRHFRVGTMLLRHSVQSRLNSEAGMSFTEFCYQVFQAYDWLHLYRKYNCRFQVGGSDQMGNIVSGHDLISRAENVQVYGLTLPLVTTETGHKFGKSEGNAVWLNADKSPPFELYQFFLRCRDTEVEKLLKLFTFEKLSNISEIMKKHQKQPELRIAQKKLAEKVTILVHGEAGLQSALSATSALYEQNVNSLVQLGEREISSVFSGAKTCDLMLHPGTTTLELAMRAGCFTNERDATRIISAGGFYINHQRVTNIEEVLTHSAHILPNNVTLIRVGKKNYYVVRWLK</sequence>
<dbReference type="AlphaFoldDB" id="A0AAD8E241"/>
<dbReference type="InterPro" id="IPR036986">
    <property type="entry name" value="S4_RNA-bd_sf"/>
</dbReference>
<gene>
    <name evidence="16" type="ORF">L9F63_008744</name>
</gene>
<name>A0AAD8E241_DIPPU</name>
<dbReference type="FunFam" id="1.10.240.10:FF:000001">
    <property type="entry name" value="Tyrosine--tRNA ligase"/>
    <property type="match status" value="1"/>
</dbReference>
<reference evidence="16" key="1">
    <citation type="journal article" date="2023" name="IScience">
        <title>Live-bearing cockroach genome reveals convergent evolutionary mechanisms linked to viviparity in insects and beyond.</title>
        <authorList>
            <person name="Fouks B."/>
            <person name="Harrison M.C."/>
            <person name="Mikhailova A.A."/>
            <person name="Marchal E."/>
            <person name="English S."/>
            <person name="Carruthers M."/>
            <person name="Jennings E.C."/>
            <person name="Chiamaka E.L."/>
            <person name="Frigard R.A."/>
            <person name="Pippel M."/>
            <person name="Attardo G.M."/>
            <person name="Benoit J.B."/>
            <person name="Bornberg-Bauer E."/>
            <person name="Tobe S.S."/>
        </authorList>
    </citation>
    <scope>NUCLEOTIDE SEQUENCE</scope>
    <source>
        <strain evidence="16">Stay&amp;Tobe</strain>
    </source>
</reference>
<comment type="function">
    <text evidence="1">Catalyzes the attachment of tyrosine to tRNA(Tyr) in a two-step reaction: tyrosine is first activated by ATP to form Tyr-AMP and then transferred to the acceptor end of tRNA(Tyr).</text>
</comment>
<evidence type="ECO:0000256" key="7">
    <source>
        <dbReference type="ARBA" id="ARBA00022840"/>
    </source>
</evidence>
<dbReference type="EC" id="6.1.1.1" evidence="14"/>
<evidence type="ECO:0000256" key="5">
    <source>
        <dbReference type="ARBA" id="ARBA00022598"/>
    </source>
</evidence>
<accession>A0AAD8E241</accession>
<evidence type="ECO:0000256" key="6">
    <source>
        <dbReference type="ARBA" id="ARBA00022741"/>
    </source>
</evidence>
<evidence type="ECO:0000256" key="4">
    <source>
        <dbReference type="ARBA" id="ARBA00011738"/>
    </source>
</evidence>
<dbReference type="Gene3D" id="3.40.50.620">
    <property type="entry name" value="HUPs"/>
    <property type="match status" value="1"/>
</dbReference>
<dbReference type="Pfam" id="PF00579">
    <property type="entry name" value="tRNA-synt_1b"/>
    <property type="match status" value="1"/>
</dbReference>
<dbReference type="Proteomes" id="UP001233999">
    <property type="component" value="Unassembled WGS sequence"/>
</dbReference>
<dbReference type="FunFam" id="3.40.50.620:FF:000107">
    <property type="entry name" value="Tyrosine--tRNA ligase"/>
    <property type="match status" value="1"/>
</dbReference>
<keyword evidence="7 14" id="KW-0067">ATP-binding</keyword>
<dbReference type="PRINTS" id="PR01040">
    <property type="entry name" value="TRNASYNTHTYR"/>
</dbReference>
<evidence type="ECO:0000259" key="15">
    <source>
        <dbReference type="Pfam" id="PF22421"/>
    </source>
</evidence>
<evidence type="ECO:0000256" key="8">
    <source>
        <dbReference type="ARBA" id="ARBA00022884"/>
    </source>
</evidence>
<dbReference type="PANTHER" id="PTHR11766">
    <property type="entry name" value="TYROSYL-TRNA SYNTHETASE"/>
    <property type="match status" value="1"/>
</dbReference>
<evidence type="ECO:0000256" key="3">
    <source>
        <dbReference type="ARBA" id="ARBA00005594"/>
    </source>
</evidence>
<dbReference type="FunFam" id="3.10.290.10:FF:000017">
    <property type="entry name" value="Tyrosine--tRNA ligase"/>
    <property type="match status" value="1"/>
</dbReference>
<protein>
    <recommendedName>
        <fullName evidence="14">Tyrosine--tRNA ligase</fullName>
        <ecNumber evidence="14">6.1.1.1</ecNumber>
    </recommendedName>
    <alternativeName>
        <fullName evidence="14">Tyrosyl-tRNA synthetase</fullName>
    </alternativeName>
</protein>
<keyword evidence="12 14" id="KW-0030">Aminoacyl-tRNA synthetase</keyword>
<dbReference type="InterPro" id="IPR024088">
    <property type="entry name" value="Tyr-tRNA-ligase_bac-type"/>
</dbReference>
<dbReference type="Pfam" id="PF22421">
    <property type="entry name" value="SYY_C-terminal"/>
    <property type="match status" value="1"/>
</dbReference>
<comment type="subunit">
    <text evidence="4">Homodimer.</text>
</comment>
<dbReference type="Gene3D" id="3.10.290.10">
    <property type="entry name" value="RNA-binding S4 domain"/>
    <property type="match status" value="1"/>
</dbReference>
<dbReference type="GO" id="GO:0006437">
    <property type="term" value="P:tyrosyl-tRNA aminoacylation"/>
    <property type="evidence" value="ECO:0007669"/>
    <property type="project" value="InterPro"/>
</dbReference>
<dbReference type="PANTHER" id="PTHR11766:SF0">
    <property type="entry name" value="TYROSINE--TRNA LIGASE, MITOCHONDRIAL"/>
    <property type="match status" value="1"/>
</dbReference>
<reference evidence="16" key="2">
    <citation type="submission" date="2023-05" db="EMBL/GenBank/DDBJ databases">
        <authorList>
            <person name="Fouks B."/>
        </authorList>
    </citation>
    <scope>NUCLEOTIDE SEQUENCE</scope>
    <source>
        <strain evidence="16">Stay&amp;Tobe</strain>
        <tissue evidence="16">Testes</tissue>
    </source>
</reference>
<dbReference type="GO" id="GO:0005759">
    <property type="term" value="C:mitochondrial matrix"/>
    <property type="evidence" value="ECO:0007669"/>
    <property type="project" value="UniProtKB-SubCell"/>
</dbReference>
<comment type="similarity">
    <text evidence="3 14">Belongs to the class-I aminoacyl-tRNA synthetase family.</text>
</comment>
<dbReference type="CDD" id="cd00805">
    <property type="entry name" value="TyrRS_core"/>
    <property type="match status" value="1"/>
</dbReference>
<evidence type="ECO:0000256" key="13">
    <source>
        <dbReference type="ARBA" id="ARBA00048248"/>
    </source>
</evidence>
<dbReference type="InterPro" id="IPR054608">
    <property type="entry name" value="SYY-like_C"/>
</dbReference>
<evidence type="ECO:0000256" key="1">
    <source>
        <dbReference type="ARBA" id="ARBA00002025"/>
    </source>
</evidence>
<keyword evidence="6 14" id="KW-0547">Nucleotide-binding</keyword>
<evidence type="ECO:0000256" key="11">
    <source>
        <dbReference type="ARBA" id="ARBA00023128"/>
    </source>
</evidence>
<feature type="domain" description="Tyrosine--tRNA ligase SYY-like C-terminal" evidence="15">
    <location>
        <begin position="368"/>
        <end position="450"/>
    </location>
</feature>
<evidence type="ECO:0000313" key="16">
    <source>
        <dbReference type="EMBL" id="KAJ9573884.1"/>
    </source>
</evidence>
<keyword evidence="9 14" id="KW-0648">Protein biosynthesis</keyword>
<evidence type="ECO:0000256" key="14">
    <source>
        <dbReference type="RuleBase" id="RU361234"/>
    </source>
</evidence>
<dbReference type="SUPFAM" id="SSF55174">
    <property type="entry name" value="Alpha-L RNA-binding motif"/>
    <property type="match status" value="1"/>
</dbReference>
<dbReference type="InterPro" id="IPR002305">
    <property type="entry name" value="aa-tRNA-synth_Ic"/>
</dbReference>
<comment type="catalytic activity">
    <reaction evidence="13 14">
        <text>tRNA(Tyr) + L-tyrosine + ATP = L-tyrosyl-tRNA(Tyr) + AMP + diphosphate + H(+)</text>
        <dbReference type="Rhea" id="RHEA:10220"/>
        <dbReference type="Rhea" id="RHEA-COMP:9706"/>
        <dbReference type="Rhea" id="RHEA-COMP:9707"/>
        <dbReference type="ChEBI" id="CHEBI:15378"/>
        <dbReference type="ChEBI" id="CHEBI:30616"/>
        <dbReference type="ChEBI" id="CHEBI:33019"/>
        <dbReference type="ChEBI" id="CHEBI:58315"/>
        <dbReference type="ChEBI" id="CHEBI:78442"/>
        <dbReference type="ChEBI" id="CHEBI:78536"/>
        <dbReference type="ChEBI" id="CHEBI:456215"/>
        <dbReference type="EC" id="6.1.1.1"/>
    </reaction>
</comment>
<dbReference type="GO" id="GO:0005524">
    <property type="term" value="F:ATP binding"/>
    <property type="evidence" value="ECO:0007669"/>
    <property type="project" value="UniProtKB-KW"/>
</dbReference>
<proteinExistence type="inferred from homology"/>
<dbReference type="GO" id="GO:0003723">
    <property type="term" value="F:RNA binding"/>
    <property type="evidence" value="ECO:0007669"/>
    <property type="project" value="UniProtKB-KW"/>
</dbReference>
<evidence type="ECO:0000313" key="17">
    <source>
        <dbReference type="Proteomes" id="UP001233999"/>
    </source>
</evidence>
<dbReference type="InterPro" id="IPR001412">
    <property type="entry name" value="aa-tRNA-synth_I_CS"/>
</dbReference>
<evidence type="ECO:0000256" key="9">
    <source>
        <dbReference type="ARBA" id="ARBA00022917"/>
    </source>
</evidence>
<keyword evidence="17" id="KW-1185">Reference proteome</keyword>
<keyword evidence="8" id="KW-0694">RNA-binding</keyword>
<dbReference type="InterPro" id="IPR002307">
    <property type="entry name" value="Tyr-tRNA-ligase"/>
</dbReference>
<keyword evidence="10" id="KW-0809">Transit peptide</keyword>